<dbReference type="InterPro" id="IPR014052">
    <property type="entry name" value="DNA_primase_ssu_euk/arc"/>
</dbReference>
<keyword evidence="8" id="KW-0804">Transcription</keyword>
<dbReference type="GO" id="GO:0006269">
    <property type="term" value="P:DNA replication, synthesis of primer"/>
    <property type="evidence" value="ECO:0007669"/>
    <property type="project" value="UniProtKB-KW"/>
</dbReference>
<keyword evidence="6 9" id="KW-0235">DNA replication</keyword>
<evidence type="ECO:0000256" key="6">
    <source>
        <dbReference type="ARBA" id="ARBA00022705"/>
    </source>
</evidence>
<accession>A0A7S1I7J4</accession>
<gene>
    <name evidence="10" type="ORF">EGYM00392_LOCUS14688</name>
</gene>
<protein>
    <recommendedName>
        <fullName evidence="9">DNA primase</fullName>
        <ecNumber evidence="9">2.7.7.-</ecNumber>
    </recommendedName>
</protein>
<evidence type="ECO:0000256" key="3">
    <source>
        <dbReference type="ARBA" id="ARBA00022515"/>
    </source>
</evidence>
<dbReference type="NCBIfam" id="TIGR00335">
    <property type="entry name" value="primase_sml"/>
    <property type="match status" value="1"/>
</dbReference>
<evidence type="ECO:0000256" key="4">
    <source>
        <dbReference type="ARBA" id="ARBA00022679"/>
    </source>
</evidence>
<proteinExistence type="inferred from homology"/>
<dbReference type="EC" id="2.7.7.-" evidence="9"/>
<dbReference type="Pfam" id="PF01896">
    <property type="entry name" value="DNA_primase_S"/>
    <property type="match status" value="1"/>
</dbReference>
<dbReference type="GO" id="GO:0003899">
    <property type="term" value="F:DNA-directed RNA polymerase activity"/>
    <property type="evidence" value="ECO:0007669"/>
    <property type="project" value="InterPro"/>
</dbReference>
<dbReference type="AlphaFoldDB" id="A0A7S1I7J4"/>
<evidence type="ECO:0000256" key="5">
    <source>
        <dbReference type="ARBA" id="ARBA00022695"/>
    </source>
</evidence>
<keyword evidence="5" id="KW-0548">Nucleotidyltransferase</keyword>
<evidence type="ECO:0000313" key="10">
    <source>
        <dbReference type="EMBL" id="CAD9003604.1"/>
    </source>
</evidence>
<keyword evidence="7" id="KW-0479">Metal-binding</keyword>
<reference evidence="10" key="1">
    <citation type="submission" date="2021-01" db="EMBL/GenBank/DDBJ databases">
        <authorList>
            <person name="Corre E."/>
            <person name="Pelletier E."/>
            <person name="Niang G."/>
            <person name="Scheremetjew M."/>
            <person name="Finn R."/>
            <person name="Kale V."/>
            <person name="Holt S."/>
            <person name="Cochrane G."/>
            <person name="Meng A."/>
            <person name="Brown T."/>
            <person name="Cohen L."/>
        </authorList>
    </citation>
    <scope>NUCLEOTIDE SEQUENCE</scope>
    <source>
        <strain evidence="10">NIES-381</strain>
    </source>
</reference>
<dbReference type="InterPro" id="IPR002755">
    <property type="entry name" value="DNA_primase_S"/>
</dbReference>
<evidence type="ECO:0000256" key="2">
    <source>
        <dbReference type="ARBA" id="ARBA00022478"/>
    </source>
</evidence>
<dbReference type="SUPFAM" id="SSF56747">
    <property type="entry name" value="Prim-pol domain"/>
    <property type="match status" value="1"/>
</dbReference>
<keyword evidence="4 9" id="KW-0808">Transferase</keyword>
<dbReference type="GO" id="GO:0005658">
    <property type="term" value="C:alpha DNA polymerase:primase complex"/>
    <property type="evidence" value="ECO:0007669"/>
    <property type="project" value="UniProtKB-ARBA"/>
</dbReference>
<dbReference type="GO" id="GO:0046872">
    <property type="term" value="F:metal ion binding"/>
    <property type="evidence" value="ECO:0007669"/>
    <property type="project" value="UniProtKB-KW"/>
</dbReference>
<organism evidence="10">
    <name type="scientific">Eutreptiella gymnastica</name>
    <dbReference type="NCBI Taxonomy" id="73025"/>
    <lineage>
        <taxon>Eukaryota</taxon>
        <taxon>Discoba</taxon>
        <taxon>Euglenozoa</taxon>
        <taxon>Euglenida</taxon>
        <taxon>Spirocuta</taxon>
        <taxon>Euglenophyceae</taxon>
        <taxon>Eutreptiales</taxon>
        <taxon>Eutreptiaceae</taxon>
        <taxon>Eutreptiella</taxon>
    </lineage>
</organism>
<sequence>MPLSQQDLEFYFDKIFPAKQFYNWLSYGDESYFQKREFSFTLAGDIYLRFRSFEDANELQKDLVRKKPEKIDIGGVYNVQPKMKDSVSVFQAREKELVFDIDISDYDDVRVCCQDKSICDRCWPLMSCALQILDRILKEDFGFKHLMYVFSGRRGVHCWTCDKNARKLTDEERTALASYINVYEGGEAQKINIEYNLKMGNLHPSLESVYKDFIKPGFRDMFLSDKLNAENSLHQEKTANNIMKMVARHVKGFGKEHEMKLNKALTQGDKSCEDRWRAVSKLCAEWEKTAKDKLWVPKYIEFLYMYPRLDVNVSKQCNHLLKAPFVIHPGTGNVCLPLSLEEALHFEPSANPKLQQVLGDYGNGVLTLEPYLENFQVFIDGCRIDAEQVSMDVDGTATTTA</sequence>
<evidence type="ECO:0000256" key="7">
    <source>
        <dbReference type="ARBA" id="ARBA00022723"/>
    </source>
</evidence>
<evidence type="ECO:0000256" key="9">
    <source>
        <dbReference type="RuleBase" id="RU003514"/>
    </source>
</evidence>
<dbReference type="EMBL" id="HBGA01040517">
    <property type="protein sequence ID" value="CAD9003604.1"/>
    <property type="molecule type" value="Transcribed_RNA"/>
</dbReference>
<evidence type="ECO:0000256" key="8">
    <source>
        <dbReference type="ARBA" id="ARBA00023163"/>
    </source>
</evidence>
<dbReference type="Gene3D" id="3.90.920.10">
    <property type="entry name" value="DNA primase, PRIM domain"/>
    <property type="match status" value="1"/>
</dbReference>
<comment type="similarity">
    <text evidence="1 9">Belongs to the eukaryotic-type primase small subunit family.</text>
</comment>
<keyword evidence="2 9" id="KW-0240">DNA-directed RNA polymerase</keyword>
<evidence type="ECO:0000256" key="1">
    <source>
        <dbReference type="ARBA" id="ARBA00009762"/>
    </source>
</evidence>
<keyword evidence="3 9" id="KW-0639">Primosome</keyword>
<name>A0A7S1I7J4_9EUGL</name>
<dbReference type="PANTHER" id="PTHR10536">
    <property type="entry name" value="DNA PRIMASE SMALL SUBUNIT"/>
    <property type="match status" value="1"/>
</dbReference>
<dbReference type="CDD" id="cd04860">
    <property type="entry name" value="AE_Prim_S"/>
    <property type="match status" value="1"/>
</dbReference>